<dbReference type="Proteomes" id="UP000284842">
    <property type="component" value="Unassembled WGS sequence"/>
</dbReference>
<dbReference type="AlphaFoldDB" id="A0A409X3P1"/>
<evidence type="ECO:0000256" key="2">
    <source>
        <dbReference type="SAM" id="MobiDB-lite"/>
    </source>
</evidence>
<protein>
    <recommendedName>
        <fullName evidence="3">Nephrocystin 3-like N-terminal domain-containing protein</fullName>
    </recommendedName>
</protein>
<comment type="caution">
    <text evidence="4">The sequence shown here is derived from an EMBL/GenBank/DDBJ whole genome shotgun (WGS) entry which is preliminary data.</text>
</comment>
<dbReference type="OrthoDB" id="5967843at2759"/>
<feature type="compositionally biased region" description="Low complexity" evidence="2">
    <location>
        <begin position="63"/>
        <end position="74"/>
    </location>
</feature>
<organism evidence="4 5">
    <name type="scientific">Panaeolus cyanescens</name>
    <dbReference type="NCBI Taxonomy" id="181874"/>
    <lineage>
        <taxon>Eukaryota</taxon>
        <taxon>Fungi</taxon>
        <taxon>Dikarya</taxon>
        <taxon>Basidiomycota</taxon>
        <taxon>Agaricomycotina</taxon>
        <taxon>Agaricomycetes</taxon>
        <taxon>Agaricomycetidae</taxon>
        <taxon>Agaricales</taxon>
        <taxon>Agaricineae</taxon>
        <taxon>Galeropsidaceae</taxon>
        <taxon>Panaeolus</taxon>
    </lineage>
</organism>
<evidence type="ECO:0000259" key="3">
    <source>
        <dbReference type="Pfam" id="PF24883"/>
    </source>
</evidence>
<dbReference type="SUPFAM" id="SSF52540">
    <property type="entry name" value="P-loop containing nucleoside triphosphate hydrolases"/>
    <property type="match status" value="1"/>
</dbReference>
<evidence type="ECO:0000256" key="1">
    <source>
        <dbReference type="ARBA" id="ARBA00022737"/>
    </source>
</evidence>
<gene>
    <name evidence="4" type="ORF">CVT24_005367</name>
</gene>
<proteinExistence type="predicted"/>
<evidence type="ECO:0000313" key="4">
    <source>
        <dbReference type="EMBL" id="PPQ85371.1"/>
    </source>
</evidence>
<dbReference type="Gene3D" id="3.40.50.300">
    <property type="entry name" value="P-loop containing nucleotide triphosphate hydrolases"/>
    <property type="match status" value="1"/>
</dbReference>
<keyword evidence="5" id="KW-1185">Reference proteome</keyword>
<feature type="region of interest" description="Disordered" evidence="2">
    <location>
        <begin position="30"/>
        <end position="105"/>
    </location>
</feature>
<feature type="domain" description="Nephrocystin 3-like N-terminal" evidence="3">
    <location>
        <begin position="179"/>
        <end position="347"/>
    </location>
</feature>
<dbReference type="InterPro" id="IPR056884">
    <property type="entry name" value="NPHP3-like_N"/>
</dbReference>
<dbReference type="InParanoid" id="A0A409X3P1"/>
<evidence type="ECO:0000313" key="5">
    <source>
        <dbReference type="Proteomes" id="UP000284842"/>
    </source>
</evidence>
<keyword evidence="1" id="KW-0677">Repeat</keyword>
<sequence length="516" mass="57096">MASPEASNSNPKSFPILQWWKTYHGDDLAKFPSQKQSLGPKDSESLRTNAGVNDVVEHGTTENNVVPSSNRSPNALEREKKIARSEGASDNGNKSGIQPTQIGDGQASAMFGAGAKLLIHGGNPTFQHNVFNVNQGQDAGSTNIANLYSRSAPSAAFDSKERYEPPQCHPDTRVKFLKRVEDWAENGPLPLMWLHGPAGVGKSAVAQTTAETLHKSGKLAASFFFSKTAPTESHRGHDGRFVTTIAHQLTERIPDLRKLVQDVIKNKLSVFDLNLKQQVMELILEPMKQLQRGGINPHLLGSLPNVIVVDGLDECQDEAGQKQVLEAIATLVRHPDIFKFSIFLSSRPELAVRLWFASLDDKTEALVDKVSLLYHCNNNGDIRTVVLDEMSSIRKTHPLRTQLPSSWPSTDDVETIVKRASGQFIYATTVLKYISDPRHHPCRRLEYIIHNTIPDADRPYTPLDALYLTILRNAQHPTHVHITVNPDRAEVPPGENGTSSFHPLRVERQWNGDGGT</sequence>
<dbReference type="InterPro" id="IPR027417">
    <property type="entry name" value="P-loop_NTPase"/>
</dbReference>
<dbReference type="EMBL" id="NHTK01004724">
    <property type="protein sequence ID" value="PPQ85371.1"/>
    <property type="molecule type" value="Genomic_DNA"/>
</dbReference>
<dbReference type="STRING" id="181874.A0A409X3P1"/>
<name>A0A409X3P1_9AGAR</name>
<dbReference type="PANTHER" id="PTHR10039">
    <property type="entry name" value="AMELOGENIN"/>
    <property type="match status" value="1"/>
</dbReference>
<reference evidence="4 5" key="1">
    <citation type="journal article" date="2018" name="Evol. Lett.">
        <title>Horizontal gene cluster transfer increased hallucinogenic mushroom diversity.</title>
        <authorList>
            <person name="Reynolds H.T."/>
            <person name="Vijayakumar V."/>
            <person name="Gluck-Thaler E."/>
            <person name="Korotkin H.B."/>
            <person name="Matheny P.B."/>
            <person name="Slot J.C."/>
        </authorList>
    </citation>
    <scope>NUCLEOTIDE SEQUENCE [LARGE SCALE GENOMIC DNA]</scope>
    <source>
        <strain evidence="4 5">2629</strain>
    </source>
</reference>
<accession>A0A409X3P1</accession>
<dbReference type="Pfam" id="PF24883">
    <property type="entry name" value="NPHP3_N"/>
    <property type="match status" value="1"/>
</dbReference>
<feature type="compositionally biased region" description="Polar residues" evidence="2">
    <location>
        <begin position="88"/>
        <end position="103"/>
    </location>
</feature>